<name>A0A0U1EKK3_STACP</name>
<dbReference type="Proteomes" id="UP000538955">
    <property type="component" value="Unassembled WGS sequence"/>
</dbReference>
<dbReference type="EMBL" id="JABBMI010000091">
    <property type="protein sequence ID" value="NMK55327.1"/>
    <property type="molecule type" value="Genomic_DNA"/>
</dbReference>
<dbReference type="InterPro" id="IPR023089">
    <property type="entry name" value="YozE_SAM-like"/>
</dbReference>
<dbReference type="InterPro" id="IPR036806">
    <property type="entry name" value="YozE_SAM-like_sf"/>
</dbReference>
<accession>A0A0U1EKK3</accession>
<dbReference type="eggNOG" id="ENOG50305DR">
    <property type="taxonomic scope" value="Bacteria"/>
</dbReference>
<dbReference type="Pfam" id="PF06855">
    <property type="entry name" value="YozE_SAM_like"/>
    <property type="match status" value="1"/>
</dbReference>
<keyword evidence="4" id="KW-1185">Reference proteome</keyword>
<reference evidence="4 5" key="1">
    <citation type="submission" date="2020-04" db="EMBL/GenBank/DDBJ databases">
        <title>The Epidemiology and Molecular Characteristics of Linezolid-Resistant Staphylococcus capitis in Huashan Hospital, Shanghai.</title>
        <authorList>
            <person name="Ding L."/>
            <person name="Li P."/>
            <person name="Yang Y."/>
            <person name="Lin D."/>
            <person name="Xu X."/>
        </authorList>
    </citation>
    <scope>NUCLEOTIDE SEQUENCE [LARGE SCALE GENOMIC DNA]</scope>
    <source>
        <strain evidence="3 5">12-86</strain>
        <strain evidence="2 4">17-84</strain>
    </source>
</reference>
<evidence type="ECO:0000313" key="2">
    <source>
        <dbReference type="EMBL" id="NMK55327.1"/>
    </source>
</evidence>
<evidence type="ECO:0000313" key="3">
    <source>
        <dbReference type="EMBL" id="NMK98656.1"/>
    </source>
</evidence>
<evidence type="ECO:0000259" key="1">
    <source>
        <dbReference type="Pfam" id="PF06855"/>
    </source>
</evidence>
<proteinExistence type="predicted"/>
<dbReference type="Proteomes" id="UP000550736">
    <property type="component" value="Unassembled WGS sequence"/>
</dbReference>
<organism evidence="3 5">
    <name type="scientific">Staphylococcus capitis</name>
    <dbReference type="NCBI Taxonomy" id="29388"/>
    <lineage>
        <taxon>Bacteria</taxon>
        <taxon>Bacillati</taxon>
        <taxon>Bacillota</taxon>
        <taxon>Bacilli</taxon>
        <taxon>Bacillales</taxon>
        <taxon>Staphylococcaceae</taxon>
        <taxon>Staphylococcus</taxon>
    </lineage>
</organism>
<dbReference type="Gene3D" id="1.10.150.260">
    <property type="entry name" value="YozE SAM-like"/>
    <property type="match status" value="1"/>
</dbReference>
<evidence type="ECO:0000313" key="5">
    <source>
        <dbReference type="Proteomes" id="UP000550736"/>
    </source>
</evidence>
<sequence>MVSFYNFMKNYEGEKSHFGDLFEGMKDIDFPEDISTPRDIIERFHHWLEEPSLHDTIHQAIETYQQK</sequence>
<dbReference type="SUPFAM" id="SSF140652">
    <property type="entry name" value="YozE-like"/>
    <property type="match status" value="1"/>
</dbReference>
<feature type="domain" description="YozE SAM-like" evidence="1">
    <location>
        <begin position="3"/>
        <end position="66"/>
    </location>
</feature>
<dbReference type="EMBL" id="JABBLX010000055">
    <property type="protein sequence ID" value="NMK98656.1"/>
    <property type="molecule type" value="Genomic_DNA"/>
</dbReference>
<dbReference type="AlphaFoldDB" id="A0A0U1EKK3"/>
<protein>
    <recommendedName>
        <fullName evidence="1">YozE SAM-like domain-containing protein</fullName>
    </recommendedName>
</protein>
<gene>
    <name evidence="3" type="ORF">HHM13_11370</name>
    <name evidence="2" type="ORF">HHM24_11450</name>
</gene>
<evidence type="ECO:0000313" key="4">
    <source>
        <dbReference type="Proteomes" id="UP000538955"/>
    </source>
</evidence>
<comment type="caution">
    <text evidence="3">The sequence shown here is derived from an EMBL/GenBank/DDBJ whole genome shotgun (WGS) entry which is preliminary data.</text>
</comment>